<evidence type="ECO:0000259" key="10">
    <source>
        <dbReference type="PROSITE" id="PS50110"/>
    </source>
</evidence>
<dbReference type="Gene3D" id="3.40.50.2300">
    <property type="match status" value="1"/>
</dbReference>
<dbReference type="GO" id="GO:0000160">
    <property type="term" value="P:phosphorelay signal transduction system"/>
    <property type="evidence" value="ECO:0007669"/>
    <property type="project" value="UniProtKB-KW"/>
</dbReference>
<evidence type="ECO:0000256" key="5">
    <source>
        <dbReference type="ARBA" id="ARBA00023015"/>
    </source>
</evidence>
<keyword evidence="4" id="KW-0902">Two-component regulatory system</keyword>
<evidence type="ECO:0000313" key="12">
    <source>
        <dbReference type="Proteomes" id="UP000198778"/>
    </source>
</evidence>
<feature type="domain" description="Response regulatory" evidence="10">
    <location>
        <begin position="3"/>
        <end position="120"/>
    </location>
</feature>
<keyword evidence="6" id="KW-0238">DNA-binding</keyword>
<keyword evidence="7" id="KW-0804">Transcription</keyword>
<dbReference type="InterPro" id="IPR001789">
    <property type="entry name" value="Sig_transdc_resp-reg_receiver"/>
</dbReference>
<organism evidence="11 12">
    <name type="scientific">Alkalicoccus daliensis</name>
    <dbReference type="NCBI Taxonomy" id="745820"/>
    <lineage>
        <taxon>Bacteria</taxon>
        <taxon>Bacillati</taxon>
        <taxon>Bacillota</taxon>
        <taxon>Bacilli</taxon>
        <taxon>Bacillales</taxon>
        <taxon>Bacillaceae</taxon>
        <taxon>Alkalicoccus</taxon>
    </lineage>
</organism>
<evidence type="ECO:0000256" key="1">
    <source>
        <dbReference type="ARBA" id="ARBA00004496"/>
    </source>
</evidence>
<dbReference type="PRINTS" id="PR00032">
    <property type="entry name" value="HTHARAC"/>
</dbReference>
<dbReference type="GO" id="GO:0005737">
    <property type="term" value="C:cytoplasm"/>
    <property type="evidence" value="ECO:0007669"/>
    <property type="project" value="UniProtKB-SubCell"/>
</dbReference>
<evidence type="ECO:0000259" key="9">
    <source>
        <dbReference type="PROSITE" id="PS01124"/>
    </source>
</evidence>
<protein>
    <submittedName>
        <fullName evidence="11">Two component transcriptional regulator, AraC family</fullName>
    </submittedName>
</protein>
<feature type="modified residue" description="4-aspartylphosphate" evidence="8">
    <location>
        <position position="55"/>
    </location>
</feature>
<dbReference type="InterPro" id="IPR009057">
    <property type="entry name" value="Homeodomain-like_sf"/>
</dbReference>
<reference evidence="12" key="1">
    <citation type="submission" date="2016-10" db="EMBL/GenBank/DDBJ databases">
        <authorList>
            <person name="Varghese N."/>
            <person name="Submissions S."/>
        </authorList>
    </citation>
    <scope>NUCLEOTIDE SEQUENCE [LARGE SCALE GENOMIC DNA]</scope>
    <source>
        <strain evidence="12">CGMCC 1.10369</strain>
    </source>
</reference>
<dbReference type="EMBL" id="FNIL01000004">
    <property type="protein sequence ID" value="SDN87774.1"/>
    <property type="molecule type" value="Genomic_DNA"/>
</dbReference>
<keyword evidence="2" id="KW-0963">Cytoplasm</keyword>
<evidence type="ECO:0000313" key="11">
    <source>
        <dbReference type="EMBL" id="SDN87774.1"/>
    </source>
</evidence>
<dbReference type="RefSeq" id="WP_175444231.1">
    <property type="nucleotide sequence ID" value="NZ_FNIL01000004.1"/>
</dbReference>
<proteinExistence type="predicted"/>
<dbReference type="SMART" id="SM00448">
    <property type="entry name" value="REC"/>
    <property type="match status" value="1"/>
</dbReference>
<name>A0A1H0EZE6_9BACI</name>
<dbReference type="GO" id="GO:0043565">
    <property type="term" value="F:sequence-specific DNA binding"/>
    <property type="evidence" value="ECO:0007669"/>
    <property type="project" value="InterPro"/>
</dbReference>
<feature type="domain" description="HTH araC/xylS-type" evidence="9">
    <location>
        <begin position="444"/>
        <end position="542"/>
    </location>
</feature>
<dbReference type="PANTHER" id="PTHR42713">
    <property type="entry name" value="HISTIDINE KINASE-RELATED"/>
    <property type="match status" value="1"/>
</dbReference>
<dbReference type="Pfam" id="PF00072">
    <property type="entry name" value="Response_reg"/>
    <property type="match status" value="1"/>
</dbReference>
<dbReference type="PROSITE" id="PS50110">
    <property type="entry name" value="RESPONSE_REGULATORY"/>
    <property type="match status" value="1"/>
</dbReference>
<keyword evidence="12" id="KW-1185">Reference proteome</keyword>
<keyword evidence="5" id="KW-0805">Transcription regulation</keyword>
<evidence type="ECO:0000256" key="3">
    <source>
        <dbReference type="ARBA" id="ARBA00022553"/>
    </source>
</evidence>
<dbReference type="PANTHER" id="PTHR42713:SF3">
    <property type="entry name" value="TRANSCRIPTIONAL REGULATORY PROTEIN HPTR"/>
    <property type="match status" value="1"/>
</dbReference>
<dbReference type="InterPro" id="IPR011006">
    <property type="entry name" value="CheY-like_superfamily"/>
</dbReference>
<evidence type="ECO:0000256" key="7">
    <source>
        <dbReference type="ARBA" id="ARBA00023163"/>
    </source>
</evidence>
<dbReference type="GO" id="GO:0003700">
    <property type="term" value="F:DNA-binding transcription factor activity"/>
    <property type="evidence" value="ECO:0007669"/>
    <property type="project" value="InterPro"/>
</dbReference>
<dbReference type="STRING" id="745820.SAMN04488053_104131"/>
<dbReference type="InterPro" id="IPR020449">
    <property type="entry name" value="Tscrpt_reg_AraC-type_HTH"/>
</dbReference>
<sequence length="557" mass="65147">MWKVVIIDDDDKVLRGMKKIIPWKQLSCEWAGEARNGQEGLELIKQVKPDLIITDIYMPVMNGLEMIENLRQEDIHSRVIILSGYNDFEYARRAMKLNIDDYLSKPSSPDTINEVLEESIAKLEKEVSERIEVFDLREKVKMYEPLVEKEWIKSIVTGTNTHAASLPPAANRITEKWDQQHHVVITLTYDHSLEESSFFRSDWYLFRFSAENVIKDSVLPYFEDMHYIELHSHQTALCIHFYPGSHQNYEQELAELQQTLVKNFETYFGIHAVTSAGKIKSDWREMSASMKEAFAEISTGSLLHPVNKTAPEQNPEIALVEESQRDLWSNSMEAKQKMSEAIRYADIKNAEAVIDSIYEQHKETPFDPRENLRLGIEVWTIITYSLYDIGIKIDEMFSEKFDFHRELAKAGNWMEFRSYLHRVVHHICENQQWDENLKHRQLVEQMLAYIQKNISENITLQDIADELLISRNYLGQIFKKIVGESFKNYLTRVRMEKAKKMIQEGSYLIYEISEQVGFTNPAYFTSTFKKYTGYTPTELINRRTAADPAKEKSRQGE</sequence>
<dbReference type="Proteomes" id="UP000198778">
    <property type="component" value="Unassembled WGS sequence"/>
</dbReference>
<dbReference type="SMART" id="SM00342">
    <property type="entry name" value="HTH_ARAC"/>
    <property type="match status" value="1"/>
</dbReference>
<evidence type="ECO:0000256" key="2">
    <source>
        <dbReference type="ARBA" id="ARBA00022490"/>
    </source>
</evidence>
<dbReference type="InterPro" id="IPR018062">
    <property type="entry name" value="HTH_AraC-typ_CS"/>
</dbReference>
<dbReference type="PROSITE" id="PS01124">
    <property type="entry name" value="HTH_ARAC_FAMILY_2"/>
    <property type="match status" value="1"/>
</dbReference>
<dbReference type="SUPFAM" id="SSF46689">
    <property type="entry name" value="Homeodomain-like"/>
    <property type="match status" value="2"/>
</dbReference>
<dbReference type="Gene3D" id="1.10.10.60">
    <property type="entry name" value="Homeodomain-like"/>
    <property type="match status" value="2"/>
</dbReference>
<accession>A0A1H0EZE6</accession>
<dbReference type="SUPFAM" id="SSF52172">
    <property type="entry name" value="CheY-like"/>
    <property type="match status" value="1"/>
</dbReference>
<dbReference type="AlphaFoldDB" id="A0A1H0EZE6"/>
<gene>
    <name evidence="11" type="ORF">SAMN04488053_104131</name>
</gene>
<dbReference type="CDD" id="cd17536">
    <property type="entry name" value="REC_YesN-like"/>
    <property type="match status" value="1"/>
</dbReference>
<comment type="subcellular location">
    <subcellularLocation>
        <location evidence="1">Cytoplasm</location>
    </subcellularLocation>
</comment>
<evidence type="ECO:0000256" key="6">
    <source>
        <dbReference type="ARBA" id="ARBA00023125"/>
    </source>
</evidence>
<dbReference type="PROSITE" id="PS00041">
    <property type="entry name" value="HTH_ARAC_FAMILY_1"/>
    <property type="match status" value="1"/>
</dbReference>
<dbReference type="Pfam" id="PF12833">
    <property type="entry name" value="HTH_18"/>
    <property type="match status" value="1"/>
</dbReference>
<dbReference type="InterPro" id="IPR018060">
    <property type="entry name" value="HTH_AraC"/>
</dbReference>
<evidence type="ECO:0000256" key="8">
    <source>
        <dbReference type="PROSITE-ProRule" id="PRU00169"/>
    </source>
</evidence>
<dbReference type="InterPro" id="IPR051552">
    <property type="entry name" value="HptR"/>
</dbReference>
<evidence type="ECO:0000256" key="4">
    <source>
        <dbReference type="ARBA" id="ARBA00023012"/>
    </source>
</evidence>
<keyword evidence="3 8" id="KW-0597">Phosphoprotein</keyword>